<evidence type="ECO:0000256" key="1">
    <source>
        <dbReference type="ARBA" id="ARBA00004123"/>
    </source>
</evidence>
<dbReference type="GO" id="GO:0003677">
    <property type="term" value="F:DNA binding"/>
    <property type="evidence" value="ECO:0007669"/>
    <property type="project" value="InterPro"/>
</dbReference>
<keyword evidence="8" id="KW-1185">Reference proteome</keyword>
<evidence type="ECO:0000256" key="6">
    <source>
        <dbReference type="SAM" id="MobiDB-lite"/>
    </source>
</evidence>
<dbReference type="FunFam" id="2.20.28.30:FF:000002">
    <property type="entry name" value="DNA-directed RNA polymerases II, IV and V subunit 12"/>
    <property type="match status" value="1"/>
</dbReference>
<evidence type="ECO:0000256" key="3">
    <source>
        <dbReference type="ARBA" id="ARBA00022833"/>
    </source>
</evidence>
<proteinExistence type="inferred from homology"/>
<evidence type="ECO:0000256" key="4">
    <source>
        <dbReference type="ARBA" id="ARBA00023242"/>
    </source>
</evidence>
<sequence length="77" mass="8587">MNREAYQGPQGGPPPPPGPVNQATPRASDAAAKMLYNCADCGAENEIRPKEPLRCKECGHRIMYKQRTKKMVQFEAR</sequence>
<dbReference type="AlphaFoldDB" id="A0A015JUU4"/>
<dbReference type="SMART" id="SM00659">
    <property type="entry name" value="RPOLCX"/>
    <property type="match status" value="1"/>
</dbReference>
<accession>A0A015JUU4</accession>
<protein>
    <submittedName>
        <fullName evidence="7">Rpc10p</fullName>
    </submittedName>
</protein>
<dbReference type="GO" id="GO:0006351">
    <property type="term" value="P:DNA-templated transcription"/>
    <property type="evidence" value="ECO:0007669"/>
    <property type="project" value="InterPro"/>
</dbReference>
<dbReference type="OMA" id="SSQREAY"/>
<dbReference type="GO" id="GO:0005665">
    <property type="term" value="C:RNA polymerase II, core complex"/>
    <property type="evidence" value="ECO:0007669"/>
    <property type="project" value="TreeGrafter"/>
</dbReference>
<evidence type="ECO:0000256" key="5">
    <source>
        <dbReference type="ARBA" id="ARBA00025770"/>
    </source>
</evidence>
<dbReference type="InterPro" id="IPR029040">
    <property type="entry name" value="RPABC4/Spt4"/>
</dbReference>
<dbReference type="GO" id="GO:0008270">
    <property type="term" value="F:zinc ion binding"/>
    <property type="evidence" value="ECO:0007669"/>
    <property type="project" value="InterPro"/>
</dbReference>
<organism evidence="7 8">
    <name type="scientific">Rhizophagus irregularis (strain DAOM 197198w)</name>
    <name type="common">Glomus intraradices</name>
    <dbReference type="NCBI Taxonomy" id="1432141"/>
    <lineage>
        <taxon>Eukaryota</taxon>
        <taxon>Fungi</taxon>
        <taxon>Fungi incertae sedis</taxon>
        <taxon>Mucoromycota</taxon>
        <taxon>Glomeromycotina</taxon>
        <taxon>Glomeromycetes</taxon>
        <taxon>Glomerales</taxon>
        <taxon>Glomeraceae</taxon>
        <taxon>Rhizophagus</taxon>
    </lineage>
</organism>
<dbReference type="GO" id="GO:0005736">
    <property type="term" value="C:RNA polymerase I complex"/>
    <property type="evidence" value="ECO:0007669"/>
    <property type="project" value="TreeGrafter"/>
</dbReference>
<comment type="subcellular location">
    <subcellularLocation>
        <location evidence="1">Nucleus</location>
    </subcellularLocation>
</comment>
<dbReference type="STRING" id="1432141.A0A015JUU4"/>
<dbReference type="HOGENOM" id="CLU_179456_0_0_1"/>
<dbReference type="Proteomes" id="UP000022910">
    <property type="component" value="Unassembled WGS sequence"/>
</dbReference>
<comment type="caution">
    <text evidence="7">The sequence shown here is derived from an EMBL/GenBank/DDBJ whole genome shotgun (WGS) entry which is preliminary data.</text>
</comment>
<keyword evidence="4" id="KW-0539">Nucleus</keyword>
<dbReference type="SUPFAM" id="SSF63393">
    <property type="entry name" value="RNA polymerase subunits"/>
    <property type="match status" value="1"/>
</dbReference>
<evidence type="ECO:0000256" key="2">
    <source>
        <dbReference type="ARBA" id="ARBA00022723"/>
    </source>
</evidence>
<comment type="similarity">
    <text evidence="5">Belongs to the archaeal Rpo12/eukaryotic RPC10 RNA polymerase subunit family.</text>
</comment>
<feature type="region of interest" description="Disordered" evidence="6">
    <location>
        <begin position="1"/>
        <end position="27"/>
    </location>
</feature>
<dbReference type="InterPro" id="IPR039747">
    <property type="entry name" value="RPABC4"/>
</dbReference>
<dbReference type="GO" id="GO:0003899">
    <property type="term" value="F:DNA-directed RNA polymerase activity"/>
    <property type="evidence" value="ECO:0007669"/>
    <property type="project" value="InterPro"/>
</dbReference>
<evidence type="ECO:0000313" key="7">
    <source>
        <dbReference type="EMBL" id="EXX50891.1"/>
    </source>
</evidence>
<gene>
    <name evidence="7" type="ORF">RirG_266480</name>
</gene>
<dbReference type="PANTHER" id="PTHR12056:SF2">
    <property type="entry name" value="GEO11084P1"/>
    <property type="match status" value="1"/>
</dbReference>
<keyword evidence="3" id="KW-0862">Zinc</keyword>
<dbReference type="OrthoDB" id="5585087at2759"/>
<dbReference type="Pfam" id="PF03604">
    <property type="entry name" value="Zn_ribbon_RPAB4"/>
    <property type="match status" value="1"/>
</dbReference>
<keyword evidence="2" id="KW-0479">Metal-binding</keyword>
<dbReference type="EMBL" id="JEMT01029758">
    <property type="protein sequence ID" value="EXX50891.1"/>
    <property type="molecule type" value="Genomic_DNA"/>
</dbReference>
<evidence type="ECO:0000313" key="8">
    <source>
        <dbReference type="Proteomes" id="UP000022910"/>
    </source>
</evidence>
<name>A0A015JUU4_RHIIW</name>
<reference evidence="7 8" key="1">
    <citation type="submission" date="2014-02" db="EMBL/GenBank/DDBJ databases">
        <title>Single nucleus genome sequencing reveals high similarity among nuclei of an endomycorrhizal fungus.</title>
        <authorList>
            <person name="Lin K."/>
            <person name="Geurts R."/>
            <person name="Zhang Z."/>
            <person name="Limpens E."/>
            <person name="Saunders D.G."/>
            <person name="Mu D."/>
            <person name="Pang E."/>
            <person name="Cao H."/>
            <person name="Cha H."/>
            <person name="Lin T."/>
            <person name="Zhou Q."/>
            <person name="Shang Y."/>
            <person name="Li Y."/>
            <person name="Ivanov S."/>
            <person name="Sharma T."/>
            <person name="Velzen R.V."/>
            <person name="Ruijter N.D."/>
            <person name="Aanen D.K."/>
            <person name="Win J."/>
            <person name="Kamoun S."/>
            <person name="Bisseling T."/>
            <person name="Huang S."/>
        </authorList>
    </citation>
    <scope>NUCLEOTIDE SEQUENCE [LARGE SCALE GENOMIC DNA]</scope>
    <source>
        <strain evidence="8">DAOM197198w</strain>
    </source>
</reference>
<dbReference type="InterPro" id="IPR006591">
    <property type="entry name" value="RNAP_P/RPABC4"/>
</dbReference>
<dbReference type="PANTHER" id="PTHR12056">
    <property type="entry name" value="DNA-DIRECTED RNA POLYMERASES I, II, AND III"/>
    <property type="match status" value="1"/>
</dbReference>
<dbReference type="GO" id="GO:0005666">
    <property type="term" value="C:RNA polymerase III complex"/>
    <property type="evidence" value="ECO:0007669"/>
    <property type="project" value="TreeGrafter"/>
</dbReference>
<dbReference type="Gene3D" id="2.20.28.30">
    <property type="entry name" value="RNA polymerase ii, chain L"/>
    <property type="match status" value="1"/>
</dbReference>
<dbReference type="SMR" id="A0A015JUU4"/>